<evidence type="ECO:0000256" key="4">
    <source>
        <dbReference type="SAM" id="MobiDB-lite"/>
    </source>
</evidence>
<evidence type="ECO:0000313" key="9">
    <source>
        <dbReference type="Proteomes" id="UP000501753"/>
    </source>
</evidence>
<dbReference type="EMBL" id="CP034687">
    <property type="protein sequence ID" value="AZS88838.1"/>
    <property type="molecule type" value="Genomic_DNA"/>
</dbReference>
<keyword evidence="9" id="KW-1185">Reference proteome</keyword>
<dbReference type="GO" id="GO:0008610">
    <property type="term" value="P:lipid biosynthetic process"/>
    <property type="evidence" value="ECO:0007669"/>
    <property type="project" value="UniProtKB-ARBA"/>
</dbReference>
<dbReference type="OrthoDB" id="5476914at2"/>
<dbReference type="SMART" id="SM00823">
    <property type="entry name" value="PKS_PP"/>
    <property type="match status" value="1"/>
</dbReference>
<comment type="cofactor">
    <cofactor evidence="1">
        <name>pantetheine 4'-phosphate</name>
        <dbReference type="ChEBI" id="CHEBI:47942"/>
    </cofactor>
</comment>
<dbReference type="InterPro" id="IPR045851">
    <property type="entry name" value="AMP-bd_C_sf"/>
</dbReference>
<name>A0A3Q9L0M4_STRGD</name>
<reference evidence="7 9" key="1">
    <citation type="submission" date="2018-04" db="EMBL/GenBank/DDBJ databases">
        <title>Complete genome sequences of Streptomyces griseoviridis K61 and characterization of antagonistic properties of biological control agents.</title>
        <authorList>
            <person name="Mariita R.M."/>
            <person name="Sello J.K."/>
        </authorList>
    </citation>
    <scope>NUCLEOTIDE SEQUENCE [LARGE SCALE GENOMIC DNA]</scope>
    <source>
        <strain evidence="7 9">K61</strain>
    </source>
</reference>
<evidence type="ECO:0000313" key="7">
    <source>
        <dbReference type="EMBL" id="QCN84323.1"/>
    </source>
</evidence>
<dbReference type="PANTHER" id="PTHR45527:SF1">
    <property type="entry name" value="FATTY ACID SYNTHASE"/>
    <property type="match status" value="1"/>
</dbReference>
<dbReference type="Gene3D" id="3.40.50.12780">
    <property type="entry name" value="N-terminal domain of ligase-like"/>
    <property type="match status" value="1"/>
</dbReference>
<dbReference type="InterPro" id="IPR001242">
    <property type="entry name" value="Condensation_dom"/>
</dbReference>
<organism evidence="6 8">
    <name type="scientific">Streptomyces griseoviridis</name>
    <dbReference type="NCBI Taxonomy" id="45398"/>
    <lineage>
        <taxon>Bacteria</taxon>
        <taxon>Bacillati</taxon>
        <taxon>Actinomycetota</taxon>
        <taxon>Actinomycetes</taxon>
        <taxon>Kitasatosporales</taxon>
        <taxon>Streptomycetaceae</taxon>
        <taxon>Streptomyces</taxon>
    </lineage>
</organism>
<dbReference type="CDD" id="cd05930">
    <property type="entry name" value="A_NRPS"/>
    <property type="match status" value="1"/>
</dbReference>
<dbReference type="NCBIfam" id="TIGR01733">
    <property type="entry name" value="AA-adenyl-dom"/>
    <property type="match status" value="1"/>
</dbReference>
<accession>A0A3Q9L0M4</accession>
<dbReference type="Proteomes" id="UP000501753">
    <property type="component" value="Chromosome"/>
</dbReference>
<protein>
    <submittedName>
        <fullName evidence="6">Non-ribosomal peptide synthetase</fullName>
    </submittedName>
</protein>
<dbReference type="InterPro" id="IPR020806">
    <property type="entry name" value="PKS_PP-bd"/>
</dbReference>
<dbReference type="KEGG" id="sgd:ELQ87_34815"/>
<dbReference type="InterPro" id="IPR010071">
    <property type="entry name" value="AA_adenyl_dom"/>
</dbReference>
<dbReference type="SUPFAM" id="SSF56801">
    <property type="entry name" value="Acetyl-CoA synthetase-like"/>
    <property type="match status" value="1"/>
</dbReference>
<dbReference type="Pfam" id="PF13193">
    <property type="entry name" value="AMP-binding_C"/>
    <property type="match status" value="1"/>
</dbReference>
<reference evidence="6 8" key="2">
    <citation type="submission" date="2018-12" db="EMBL/GenBank/DDBJ databases">
        <title>Streptomyces griseoviridis F1-27 complete genome.</title>
        <authorList>
            <person name="Mariita R.M."/>
            <person name="Sello J.K."/>
        </authorList>
    </citation>
    <scope>NUCLEOTIDE SEQUENCE [LARGE SCALE GENOMIC DNA]</scope>
    <source>
        <strain evidence="6 8">F1-27</strain>
    </source>
</reference>
<dbReference type="InterPro" id="IPR000873">
    <property type="entry name" value="AMP-dep_synth/lig_dom"/>
</dbReference>
<dbReference type="AlphaFoldDB" id="A0A3Q9L0M4"/>
<dbReference type="GO" id="GO:0005737">
    <property type="term" value="C:cytoplasm"/>
    <property type="evidence" value="ECO:0007669"/>
    <property type="project" value="TreeGrafter"/>
</dbReference>
<dbReference type="Pfam" id="PF00668">
    <property type="entry name" value="Condensation"/>
    <property type="match status" value="1"/>
</dbReference>
<dbReference type="InterPro" id="IPR042099">
    <property type="entry name" value="ANL_N_sf"/>
</dbReference>
<feature type="region of interest" description="Disordered" evidence="4">
    <location>
        <begin position="1"/>
        <end position="38"/>
    </location>
</feature>
<feature type="compositionally biased region" description="Basic and acidic residues" evidence="4">
    <location>
        <begin position="1"/>
        <end position="10"/>
    </location>
</feature>
<dbReference type="Pfam" id="PF00501">
    <property type="entry name" value="AMP-binding"/>
    <property type="match status" value="1"/>
</dbReference>
<dbReference type="InterPro" id="IPR009081">
    <property type="entry name" value="PP-bd_ACP"/>
</dbReference>
<dbReference type="SUPFAM" id="SSF52777">
    <property type="entry name" value="CoA-dependent acyltransferases"/>
    <property type="match status" value="2"/>
</dbReference>
<dbReference type="Proteomes" id="UP000271291">
    <property type="component" value="Chromosome"/>
</dbReference>
<sequence length="1036" mass="110914">MVSVDLDHRQTHGSQAAPRREPGTLPDWRPAAPEDGTAARAARLTGPVPADRVDAALRALTARHPALRADGVPPPRAHRADAATEQDALRTAEAHAGARWDLTAQPPLRGCLIRLGPDAVLLALAAPRARCDESSMTVLWEEFRTLCAGHDLPEAPAPGPEDAPPATVTDEERRAYWRDRLDLPLPLPRFGIEAPRGTALPASRAAVTFTVRAEVRRAVEELARATATSTDTVLLTAYLATVHRYVQEDHTLVAVPAARPAAPGAVGNLARTVPLLVPVARETRFGELLAAAHTAVEEAGARSGPPLDAILADRRDPSAPALRAEFVPPGPAPALPAPDPAGTRHLPLRTTAAATGISLRLTHAGDAWSAVLEYDRAEATESAARSWAESFATLLAHAAGHPDSRLHALPMLPGDRLDATVAAINSGYETYPELRPVHAAFEETARARPDLTAVESTTGSIGYGALDRRANLLAHRLIAQGLGPERTAGVLVERSVDLIVALLAIWKTGAAMVPLDARMPDRRVEFIASDAKLTTIVTQERFTDRLAAHGVPLTTVPTEGGADAPDVPAVRMDHAAYVYYTSGSTGRPKGVVLDHHTAAVRLEWLGRRYRLGPGDRVVHKTPLIFDVAIWEILGPLAAGATLLPADPDAESDVTHLTELLTAENTVFTHFVPSMLDAYLRHAPAARHPSLRWVQLSGEAVPARLLERFADHFDAECHNLYGQTETSEVAAWEGRAHDGTGHLPLGRQIGVYRLFVLDEALRPVPPGVTGELCVSGVGGLARGYLGRPGTTAERFVPHPYPVRPGERLYRTGDLAAFDEDGVLGYRGRADEQTKIRGCRVETGEVEAVLARGGADCAVVARPDDEGAAELVAYVVGDRAAVERLAAHAEEYLPAYMLPGVYVALDALPLGSSGKLDRRALPAPTARDRAARSTASEPPLTALEERIAELWRAVLRVEEPGRDDNFFSVGGNSLKSLQILNRINAAFHIKFTVRDFFAGPTISQMAATVDRLLREMTAALSDDDAAGLLAELKGDQAR</sequence>
<proteinExistence type="predicted"/>
<dbReference type="GO" id="GO:0017000">
    <property type="term" value="P:antibiotic biosynthetic process"/>
    <property type="evidence" value="ECO:0007669"/>
    <property type="project" value="UniProtKB-ARBA"/>
</dbReference>
<evidence type="ECO:0000259" key="5">
    <source>
        <dbReference type="PROSITE" id="PS50075"/>
    </source>
</evidence>
<evidence type="ECO:0000313" key="8">
    <source>
        <dbReference type="Proteomes" id="UP000271291"/>
    </source>
</evidence>
<dbReference type="PROSITE" id="PS00012">
    <property type="entry name" value="PHOSPHOPANTETHEINE"/>
    <property type="match status" value="1"/>
</dbReference>
<dbReference type="GO" id="GO:0043041">
    <property type="term" value="P:amino acid activation for nonribosomal peptide biosynthetic process"/>
    <property type="evidence" value="ECO:0007669"/>
    <property type="project" value="TreeGrafter"/>
</dbReference>
<dbReference type="Pfam" id="PF00550">
    <property type="entry name" value="PP-binding"/>
    <property type="match status" value="1"/>
</dbReference>
<dbReference type="InterPro" id="IPR036736">
    <property type="entry name" value="ACP-like_sf"/>
</dbReference>
<keyword evidence="3" id="KW-0597">Phosphoprotein</keyword>
<dbReference type="Gene3D" id="1.10.1200.10">
    <property type="entry name" value="ACP-like"/>
    <property type="match status" value="1"/>
</dbReference>
<dbReference type="PROSITE" id="PS50075">
    <property type="entry name" value="CARRIER"/>
    <property type="match status" value="1"/>
</dbReference>
<evidence type="ECO:0000313" key="6">
    <source>
        <dbReference type="EMBL" id="AZS88838.1"/>
    </source>
</evidence>
<dbReference type="SUPFAM" id="SSF47336">
    <property type="entry name" value="ACP-like"/>
    <property type="match status" value="1"/>
</dbReference>
<dbReference type="Gene3D" id="3.30.559.30">
    <property type="entry name" value="Nonribosomal peptide synthetase, condensation domain"/>
    <property type="match status" value="1"/>
</dbReference>
<dbReference type="Gene3D" id="3.30.300.30">
    <property type="match status" value="1"/>
</dbReference>
<dbReference type="Gene3D" id="3.30.559.10">
    <property type="entry name" value="Chloramphenicol acetyltransferase-like domain"/>
    <property type="match status" value="1"/>
</dbReference>
<dbReference type="PROSITE" id="PS00455">
    <property type="entry name" value="AMP_BINDING"/>
    <property type="match status" value="1"/>
</dbReference>
<dbReference type="PANTHER" id="PTHR45527">
    <property type="entry name" value="NONRIBOSOMAL PEPTIDE SYNTHETASE"/>
    <property type="match status" value="1"/>
</dbReference>
<dbReference type="InterPro" id="IPR023213">
    <property type="entry name" value="CAT-like_dom_sf"/>
</dbReference>
<evidence type="ECO:0000256" key="2">
    <source>
        <dbReference type="ARBA" id="ARBA00022450"/>
    </source>
</evidence>
<dbReference type="RefSeq" id="WP_127181608.1">
    <property type="nucleotide sequence ID" value="NZ_CP029078.1"/>
</dbReference>
<gene>
    <name evidence="7" type="ORF">DDJ31_04450</name>
    <name evidence="6" type="ORF">ELQ87_34815</name>
</gene>
<dbReference type="EMBL" id="CP029078">
    <property type="protein sequence ID" value="QCN84323.1"/>
    <property type="molecule type" value="Genomic_DNA"/>
</dbReference>
<dbReference type="InterPro" id="IPR025110">
    <property type="entry name" value="AMP-bd_C"/>
</dbReference>
<feature type="domain" description="Carrier" evidence="5">
    <location>
        <begin position="936"/>
        <end position="1011"/>
    </location>
</feature>
<keyword evidence="2" id="KW-0596">Phosphopantetheine</keyword>
<dbReference type="GO" id="GO:0003824">
    <property type="term" value="F:catalytic activity"/>
    <property type="evidence" value="ECO:0007669"/>
    <property type="project" value="InterPro"/>
</dbReference>
<evidence type="ECO:0000256" key="3">
    <source>
        <dbReference type="ARBA" id="ARBA00022553"/>
    </source>
</evidence>
<dbReference type="GO" id="GO:0044550">
    <property type="term" value="P:secondary metabolite biosynthetic process"/>
    <property type="evidence" value="ECO:0007669"/>
    <property type="project" value="TreeGrafter"/>
</dbReference>
<evidence type="ECO:0000256" key="1">
    <source>
        <dbReference type="ARBA" id="ARBA00001957"/>
    </source>
</evidence>
<dbReference type="InterPro" id="IPR006162">
    <property type="entry name" value="Ppantetheine_attach_site"/>
</dbReference>
<dbReference type="GO" id="GO:0031177">
    <property type="term" value="F:phosphopantetheine binding"/>
    <property type="evidence" value="ECO:0007669"/>
    <property type="project" value="InterPro"/>
</dbReference>
<dbReference type="FunFam" id="3.40.50.980:FF:000001">
    <property type="entry name" value="Non-ribosomal peptide synthetase"/>
    <property type="match status" value="1"/>
</dbReference>
<dbReference type="InterPro" id="IPR020845">
    <property type="entry name" value="AMP-binding_CS"/>
</dbReference>